<name>A0AAW1KE31_POPJA</name>
<dbReference type="Proteomes" id="UP001458880">
    <property type="component" value="Unassembled WGS sequence"/>
</dbReference>
<organism evidence="1 2">
    <name type="scientific">Popillia japonica</name>
    <name type="common">Japanese beetle</name>
    <dbReference type="NCBI Taxonomy" id="7064"/>
    <lineage>
        <taxon>Eukaryota</taxon>
        <taxon>Metazoa</taxon>
        <taxon>Ecdysozoa</taxon>
        <taxon>Arthropoda</taxon>
        <taxon>Hexapoda</taxon>
        <taxon>Insecta</taxon>
        <taxon>Pterygota</taxon>
        <taxon>Neoptera</taxon>
        <taxon>Endopterygota</taxon>
        <taxon>Coleoptera</taxon>
        <taxon>Polyphaga</taxon>
        <taxon>Scarabaeiformia</taxon>
        <taxon>Scarabaeidae</taxon>
        <taxon>Rutelinae</taxon>
        <taxon>Popillia</taxon>
    </lineage>
</organism>
<dbReference type="AlphaFoldDB" id="A0AAW1KE31"/>
<reference evidence="1 2" key="1">
    <citation type="journal article" date="2024" name="BMC Genomics">
        <title>De novo assembly and annotation of Popillia japonica's genome with initial clues to its potential as an invasive pest.</title>
        <authorList>
            <person name="Cucini C."/>
            <person name="Boschi S."/>
            <person name="Funari R."/>
            <person name="Cardaioli E."/>
            <person name="Iannotti N."/>
            <person name="Marturano G."/>
            <person name="Paoli F."/>
            <person name="Bruttini M."/>
            <person name="Carapelli A."/>
            <person name="Frati F."/>
            <person name="Nardi F."/>
        </authorList>
    </citation>
    <scope>NUCLEOTIDE SEQUENCE [LARGE SCALE GENOMIC DNA]</scope>
    <source>
        <strain evidence="1">DMR45628</strain>
    </source>
</reference>
<gene>
    <name evidence="1" type="ORF">QE152_g24545</name>
</gene>
<evidence type="ECO:0000313" key="1">
    <source>
        <dbReference type="EMBL" id="KAK9716738.1"/>
    </source>
</evidence>
<comment type="caution">
    <text evidence="1">The sequence shown here is derived from an EMBL/GenBank/DDBJ whole genome shotgun (WGS) entry which is preliminary data.</text>
</comment>
<dbReference type="EMBL" id="JASPKY010000253">
    <property type="protein sequence ID" value="KAK9716738.1"/>
    <property type="molecule type" value="Genomic_DNA"/>
</dbReference>
<protein>
    <submittedName>
        <fullName evidence="1">Uncharacterized protein</fullName>
    </submittedName>
</protein>
<evidence type="ECO:0000313" key="2">
    <source>
        <dbReference type="Proteomes" id="UP001458880"/>
    </source>
</evidence>
<proteinExistence type="predicted"/>
<accession>A0AAW1KE31</accession>
<sequence length="80" mass="9087">MAKTAEEEAELSVVLLVNGLATLENPDQVLVTIGEEKDIWTTSVKEGIFIDRTPRVQKQDYNLEELQRHLLLITIIDILL</sequence>
<keyword evidence="2" id="KW-1185">Reference proteome</keyword>